<name>G7WP24_METH6</name>
<evidence type="ECO:0000313" key="4">
    <source>
        <dbReference type="Proteomes" id="UP000005877"/>
    </source>
</evidence>
<feature type="domain" description="DUF434" evidence="1">
    <location>
        <begin position="10"/>
        <end position="64"/>
    </location>
</feature>
<feature type="domain" description="DUF5616" evidence="2">
    <location>
        <begin position="69"/>
        <end position="206"/>
    </location>
</feature>
<proteinExistence type="predicted"/>
<dbReference type="KEGG" id="mhi:Mhar_1502"/>
<evidence type="ECO:0000259" key="2">
    <source>
        <dbReference type="Pfam" id="PF18481"/>
    </source>
</evidence>
<dbReference type="Pfam" id="PF04256">
    <property type="entry name" value="DUF434"/>
    <property type="match status" value="1"/>
</dbReference>
<gene>
    <name evidence="3" type="ordered locus">Mhar_1502</name>
</gene>
<dbReference type="OrthoDB" id="60095at2157"/>
<reference evidence="3 4" key="1">
    <citation type="journal article" date="2012" name="PLoS ONE">
        <title>The genome characteristics and predicted function of methyl-group oxidation pathway in the obligate aceticlastic methanogens, Methanosaeta spp.</title>
        <authorList>
            <person name="Zhu J."/>
            <person name="Zheng H."/>
            <person name="Ai G."/>
            <person name="Zhang G."/>
            <person name="Liu D."/>
            <person name="Liu X."/>
            <person name="Dong X."/>
        </authorList>
    </citation>
    <scope>NUCLEOTIDE SEQUENCE [LARGE SCALE GENOMIC DNA]</scope>
    <source>
        <strain evidence="3 4">6Ac</strain>
    </source>
</reference>
<evidence type="ECO:0000313" key="3">
    <source>
        <dbReference type="EMBL" id="AET64865.1"/>
    </source>
</evidence>
<accession>G7WP24</accession>
<dbReference type="RefSeq" id="WP_014587049.1">
    <property type="nucleotide sequence ID" value="NC_017527.1"/>
</dbReference>
<dbReference type="InterPro" id="IPR007368">
    <property type="entry name" value="DUF434"/>
</dbReference>
<dbReference type="HOGENOM" id="CLU_102155_0_0_2"/>
<dbReference type="Proteomes" id="UP000005877">
    <property type="component" value="Chromosome"/>
</dbReference>
<organism evidence="3 4">
    <name type="scientific">Methanothrix harundinacea (strain 6Ac)</name>
    <name type="common">Methanosaeta harundinacea</name>
    <dbReference type="NCBI Taxonomy" id="1110509"/>
    <lineage>
        <taxon>Archaea</taxon>
        <taxon>Methanobacteriati</taxon>
        <taxon>Methanobacteriota</taxon>
        <taxon>Stenosarchaea group</taxon>
        <taxon>Methanomicrobia</taxon>
        <taxon>Methanotrichales</taxon>
        <taxon>Methanotrichaceae</taxon>
        <taxon>Methanothrix</taxon>
    </lineage>
</organism>
<dbReference type="EMBL" id="CP003117">
    <property type="protein sequence ID" value="AET64865.1"/>
    <property type="molecule type" value="Genomic_DNA"/>
</dbReference>
<dbReference type="PANTHER" id="PTHR42252">
    <property type="entry name" value="DUF5616 DOMAIN-CONTAINING PROTEIN"/>
    <property type="match status" value="1"/>
</dbReference>
<dbReference type="STRING" id="1110509.Mhar_1502"/>
<dbReference type="GeneID" id="12510670"/>
<keyword evidence="4" id="KW-1185">Reference proteome</keyword>
<dbReference type="AlphaFoldDB" id="G7WP24"/>
<dbReference type="Pfam" id="PF18481">
    <property type="entry name" value="DUF5616"/>
    <property type="match status" value="1"/>
</dbReference>
<evidence type="ECO:0000259" key="1">
    <source>
        <dbReference type="Pfam" id="PF04256"/>
    </source>
</evidence>
<sequence length="219" mass="23320">MLPDGGLEALNLAAEEIRYLLDRGYPSGPAVRFVSDHRRLPREDRFVLSRVAVPSALAAARRKKRIPAERLAGRTVAIDGYNVLITVESLLSGAAVYLCDDGFLRDVRGIFRSYRSSEVTAPAIGEILSVLEGAGVAQAEVILDQQISRSGELAATIRGALADFGVQGEATTARDADRRLKVAPHPVATGDGGIIDAALEAVDLPAEVAKRRGITPLIL</sequence>
<protein>
    <recommendedName>
        <fullName evidence="5">DUF434 domain-containing protein</fullName>
    </recommendedName>
</protein>
<evidence type="ECO:0008006" key="5">
    <source>
        <dbReference type="Google" id="ProtNLM"/>
    </source>
</evidence>
<dbReference type="PATRIC" id="fig|1110509.7.peg.1676"/>
<dbReference type="PANTHER" id="PTHR42252:SF1">
    <property type="entry name" value="DUF434 DOMAIN-CONTAINING PROTEIN"/>
    <property type="match status" value="1"/>
</dbReference>
<dbReference type="InterPro" id="IPR041652">
    <property type="entry name" value="DUF5616"/>
</dbReference>